<protein>
    <submittedName>
        <fullName evidence="1">Uncharacterized protein</fullName>
    </submittedName>
</protein>
<feature type="non-terminal residue" evidence="1">
    <location>
        <position position="163"/>
    </location>
</feature>
<name>A0ACC1HBE3_9FUNG</name>
<accession>A0ACC1HBE3</accession>
<proteinExistence type="predicted"/>
<evidence type="ECO:0000313" key="1">
    <source>
        <dbReference type="EMBL" id="KAJ1673305.1"/>
    </source>
</evidence>
<gene>
    <name evidence="1" type="ORF">EV182_005493</name>
</gene>
<keyword evidence="2" id="KW-1185">Reference proteome</keyword>
<dbReference type="EMBL" id="JAMZIH010007121">
    <property type="protein sequence ID" value="KAJ1673305.1"/>
    <property type="molecule type" value="Genomic_DNA"/>
</dbReference>
<dbReference type="Proteomes" id="UP001145114">
    <property type="component" value="Unassembled WGS sequence"/>
</dbReference>
<comment type="caution">
    <text evidence="1">The sequence shown here is derived from an EMBL/GenBank/DDBJ whole genome shotgun (WGS) entry which is preliminary data.</text>
</comment>
<evidence type="ECO:0000313" key="2">
    <source>
        <dbReference type="Proteomes" id="UP001145114"/>
    </source>
</evidence>
<organism evidence="1 2">
    <name type="scientific">Spiromyces aspiralis</name>
    <dbReference type="NCBI Taxonomy" id="68401"/>
    <lineage>
        <taxon>Eukaryota</taxon>
        <taxon>Fungi</taxon>
        <taxon>Fungi incertae sedis</taxon>
        <taxon>Zoopagomycota</taxon>
        <taxon>Kickxellomycotina</taxon>
        <taxon>Kickxellomycetes</taxon>
        <taxon>Kickxellales</taxon>
        <taxon>Kickxellaceae</taxon>
        <taxon>Spiromyces</taxon>
    </lineage>
</organism>
<sequence length="163" mass="16729">METQNGAATPAAESNGNEVPGLSRRLGALKPWNEENDGLDQRKRSAPDDRADSNADPGNKRIGHETNESETSASNLNGTASGDGHSSEDQRASTASSSSNPFVEASSSTPCAGASLDNLLIKGGDGHASPWVAGRPETTTVSPRTSNGNVDSGQRPAAAYDGH</sequence>
<reference evidence="1" key="1">
    <citation type="submission" date="2022-06" db="EMBL/GenBank/DDBJ databases">
        <title>Phylogenomic reconstructions and comparative analyses of Kickxellomycotina fungi.</title>
        <authorList>
            <person name="Reynolds N.K."/>
            <person name="Stajich J.E."/>
            <person name="Barry K."/>
            <person name="Grigoriev I.V."/>
            <person name="Crous P."/>
            <person name="Smith M.E."/>
        </authorList>
    </citation>
    <scope>NUCLEOTIDE SEQUENCE</scope>
    <source>
        <strain evidence="1">RSA 2271</strain>
    </source>
</reference>